<feature type="region of interest" description="Disordered" evidence="1">
    <location>
        <begin position="254"/>
        <end position="452"/>
    </location>
</feature>
<feature type="compositionally biased region" description="Basic and acidic residues" evidence="1">
    <location>
        <begin position="152"/>
        <end position="163"/>
    </location>
</feature>
<feature type="compositionally biased region" description="Polar residues" evidence="1">
    <location>
        <begin position="256"/>
        <end position="275"/>
    </location>
</feature>
<dbReference type="OrthoDB" id="336771at2759"/>
<dbReference type="AlphaFoldDB" id="A0A086QWH3"/>
<name>A0A086QWH3_TOXGO</name>
<evidence type="ECO:0000256" key="2">
    <source>
        <dbReference type="SAM" id="Phobius"/>
    </source>
</evidence>
<keyword evidence="2" id="KW-0472">Membrane</keyword>
<keyword evidence="2" id="KW-1133">Transmembrane helix</keyword>
<evidence type="ECO:0000313" key="4">
    <source>
        <dbReference type="Proteomes" id="UP000028821"/>
    </source>
</evidence>
<feature type="compositionally biased region" description="Basic and acidic residues" evidence="1">
    <location>
        <begin position="315"/>
        <end position="372"/>
    </location>
</feature>
<dbReference type="EMBL" id="AEXC02000435">
    <property type="protein sequence ID" value="KFH16955.1"/>
    <property type="molecule type" value="Genomic_DNA"/>
</dbReference>
<evidence type="ECO:0000256" key="1">
    <source>
        <dbReference type="SAM" id="MobiDB-lite"/>
    </source>
</evidence>
<comment type="caution">
    <text evidence="3">The sequence shown here is derived from an EMBL/GenBank/DDBJ whole genome shotgun (WGS) entry which is preliminary data.</text>
</comment>
<feature type="transmembrane region" description="Helical" evidence="2">
    <location>
        <begin position="34"/>
        <end position="60"/>
    </location>
</feature>
<feature type="region of interest" description="Disordered" evidence="1">
    <location>
        <begin position="537"/>
        <end position="568"/>
    </location>
</feature>
<feature type="compositionally biased region" description="Basic and acidic residues" evidence="1">
    <location>
        <begin position="103"/>
        <end position="139"/>
    </location>
</feature>
<accession>A0A086QWH3</accession>
<keyword evidence="2 3" id="KW-0812">Transmembrane</keyword>
<feature type="compositionally biased region" description="Basic and acidic residues" evidence="1">
    <location>
        <begin position="422"/>
        <end position="441"/>
    </location>
</feature>
<organism evidence="3 4">
    <name type="scientific">Toxoplasma gondii MAS</name>
    <dbReference type="NCBI Taxonomy" id="943118"/>
    <lineage>
        <taxon>Eukaryota</taxon>
        <taxon>Sar</taxon>
        <taxon>Alveolata</taxon>
        <taxon>Apicomplexa</taxon>
        <taxon>Conoidasida</taxon>
        <taxon>Coccidia</taxon>
        <taxon>Eucoccidiorida</taxon>
        <taxon>Eimeriorina</taxon>
        <taxon>Sarcocystidae</taxon>
        <taxon>Toxoplasma</taxon>
    </lineage>
</organism>
<proteinExistence type="predicted"/>
<dbReference type="Proteomes" id="UP000028821">
    <property type="component" value="Unassembled WGS sequence"/>
</dbReference>
<reference evidence="3 4" key="1">
    <citation type="submission" date="2014-04" db="EMBL/GenBank/DDBJ databases">
        <authorList>
            <person name="Sibley D."/>
            <person name="Venepally P."/>
            <person name="Karamycheva S."/>
            <person name="Hadjithomas M."/>
            <person name="Khan A."/>
            <person name="Brunk B."/>
            <person name="Roos D."/>
            <person name="Caler E."/>
            <person name="Lorenzi H."/>
        </authorList>
    </citation>
    <scope>NUCLEOTIDE SEQUENCE [LARGE SCALE GENOMIC DNA]</scope>
    <source>
        <strain evidence="3 4">MAS</strain>
    </source>
</reference>
<feature type="compositionally biased region" description="Basic and acidic residues" evidence="1">
    <location>
        <begin position="392"/>
        <end position="413"/>
    </location>
</feature>
<feature type="region of interest" description="Disordered" evidence="1">
    <location>
        <begin position="99"/>
        <end position="189"/>
    </location>
</feature>
<dbReference type="VEuPathDB" id="ToxoDB:TGMAS_413160"/>
<sequence>MNSLPSALAFGVILSLAIPVVSVACLDPLLLSPFFLFCLSWTAVLCFLAAAVFAVLSLVLPYSLGALAAHGKVRLSLSSTGSGTEARVTEKCSQSLAQLPLQRDARTRPENAKDEQRRWGLQRERNDACGDREEARREVGEEEEEAEGQAACRDKAPQREPRSEAAGGEESEAEATGASQVAVEDQQERETKASFVRNCADGMLKALAVPVQKSLFLHFYLLGAGLSLAMALLLSLALRRCRLSLPEKNDTPVSALLSNASPDNIPQGPSSNGQRGKSDLGRLVNEAAGKRQESGTATKKREKAAEAAKAAKAAKAAEADERRKNKEMKQRRKGDERKKKNKEEAGRRGSRKGERGTDAGRGKEEDRKKADQRNGSSGCREAPQGERSNSNRSEDKTGEEMKQKKREKQERKADKRRTRSSRGRESYEKGRKRKYYLERTRQGRAGARPLHSERNVEQAWRYPAASPFSGETEEDSAVSLHAAGMATDADLLLPLLLFFLHCLRRLLEQLFVVRTHATASQMSLAAYLLGLRQATLREKEEEKKGREESQRKDDGREAKSGEEQKNAK</sequence>
<gene>
    <name evidence="3" type="ORF">TGMAS_413160</name>
</gene>
<evidence type="ECO:0000313" key="3">
    <source>
        <dbReference type="EMBL" id="KFH16955.1"/>
    </source>
</evidence>
<feature type="transmembrane region" description="Helical" evidence="2">
    <location>
        <begin position="215"/>
        <end position="238"/>
    </location>
</feature>
<protein>
    <submittedName>
        <fullName evidence="3">Putative transmembrane protein</fullName>
    </submittedName>
</protein>